<dbReference type="InterPro" id="IPR051081">
    <property type="entry name" value="HTH_MetalResp_TranReg"/>
</dbReference>
<evidence type="ECO:0000313" key="5">
    <source>
        <dbReference type="EMBL" id="MBE9116071.1"/>
    </source>
</evidence>
<evidence type="ECO:0000313" key="6">
    <source>
        <dbReference type="Proteomes" id="UP000654482"/>
    </source>
</evidence>
<dbReference type="InterPro" id="IPR011991">
    <property type="entry name" value="ArsR-like_HTH"/>
</dbReference>
<dbReference type="InterPro" id="IPR036388">
    <property type="entry name" value="WH-like_DNA-bd_sf"/>
</dbReference>
<dbReference type="EMBL" id="JADEWZ010000011">
    <property type="protein sequence ID" value="MBE9116071.1"/>
    <property type="molecule type" value="Genomic_DNA"/>
</dbReference>
<dbReference type="PANTHER" id="PTHR33154">
    <property type="entry name" value="TRANSCRIPTIONAL REGULATOR, ARSR FAMILY"/>
    <property type="match status" value="1"/>
</dbReference>
<dbReference type="InterPro" id="IPR001845">
    <property type="entry name" value="HTH_ArsR_DNA-bd_dom"/>
</dbReference>
<keyword evidence="6" id="KW-1185">Reference proteome</keyword>
<dbReference type="SUPFAM" id="SSF46785">
    <property type="entry name" value="Winged helix' DNA-binding domain"/>
    <property type="match status" value="1"/>
</dbReference>
<dbReference type="CDD" id="cd00090">
    <property type="entry name" value="HTH_ARSR"/>
    <property type="match status" value="1"/>
</dbReference>
<proteinExistence type="predicted"/>
<dbReference type="AlphaFoldDB" id="A0A8J7DVW6"/>
<dbReference type="Gene3D" id="1.10.10.10">
    <property type="entry name" value="Winged helix-like DNA-binding domain superfamily/Winged helix DNA-binding domain"/>
    <property type="match status" value="1"/>
</dbReference>
<evidence type="ECO:0000256" key="2">
    <source>
        <dbReference type="ARBA" id="ARBA00023125"/>
    </source>
</evidence>
<dbReference type="GO" id="GO:0003700">
    <property type="term" value="F:DNA-binding transcription factor activity"/>
    <property type="evidence" value="ECO:0007669"/>
    <property type="project" value="InterPro"/>
</dbReference>
<accession>A0A8J7DVW6</accession>
<evidence type="ECO:0000256" key="3">
    <source>
        <dbReference type="ARBA" id="ARBA00023163"/>
    </source>
</evidence>
<dbReference type="InterPro" id="IPR036390">
    <property type="entry name" value="WH_DNA-bd_sf"/>
</dbReference>
<dbReference type="GO" id="GO:0003677">
    <property type="term" value="F:DNA binding"/>
    <property type="evidence" value="ECO:0007669"/>
    <property type="project" value="UniProtKB-KW"/>
</dbReference>
<dbReference type="Pfam" id="PF01022">
    <property type="entry name" value="HTH_5"/>
    <property type="match status" value="1"/>
</dbReference>
<organism evidence="5 6">
    <name type="scientific">Lusitaniella coriacea LEGE 07157</name>
    <dbReference type="NCBI Taxonomy" id="945747"/>
    <lineage>
        <taxon>Bacteria</taxon>
        <taxon>Bacillati</taxon>
        <taxon>Cyanobacteriota</taxon>
        <taxon>Cyanophyceae</taxon>
        <taxon>Spirulinales</taxon>
        <taxon>Lusitaniellaceae</taxon>
        <taxon>Lusitaniella</taxon>
    </lineage>
</organism>
<keyword evidence="3" id="KW-0804">Transcription</keyword>
<dbReference type="PRINTS" id="PR00778">
    <property type="entry name" value="HTHARSR"/>
</dbReference>
<dbReference type="RefSeq" id="WP_194029229.1">
    <property type="nucleotide sequence ID" value="NZ_JADEWZ010000011.1"/>
</dbReference>
<keyword evidence="1" id="KW-0805">Transcription regulation</keyword>
<dbReference type="Proteomes" id="UP000654482">
    <property type="component" value="Unassembled WGS sequence"/>
</dbReference>
<dbReference type="SMART" id="SM00418">
    <property type="entry name" value="HTH_ARSR"/>
    <property type="match status" value="1"/>
</dbReference>
<protein>
    <submittedName>
        <fullName evidence="5">Helix-turn-helix transcriptional regulator</fullName>
    </submittedName>
</protein>
<sequence>MKPLYHPNANQITLAGVLYALGDPARLEIVELLSQQGEQPCSAFNCDLAKSTVSHHFKILRESGVIYSCKSGTQHLNSLRKEELDRLFPGLLDAVLNSVANPE</sequence>
<dbReference type="PANTHER" id="PTHR33154:SF12">
    <property type="entry name" value="TRANSCRIPTIONAL REGULATORY PROTEIN"/>
    <property type="match status" value="1"/>
</dbReference>
<gene>
    <name evidence="5" type="ORF">IQ249_09210</name>
</gene>
<feature type="domain" description="HTH arsR-type" evidence="4">
    <location>
        <begin position="6"/>
        <end position="99"/>
    </location>
</feature>
<keyword evidence="2" id="KW-0238">DNA-binding</keyword>
<evidence type="ECO:0000259" key="4">
    <source>
        <dbReference type="PROSITE" id="PS50987"/>
    </source>
</evidence>
<comment type="caution">
    <text evidence="5">The sequence shown here is derived from an EMBL/GenBank/DDBJ whole genome shotgun (WGS) entry which is preliminary data.</text>
</comment>
<name>A0A8J7DVW6_9CYAN</name>
<reference evidence="5" key="1">
    <citation type="submission" date="2020-10" db="EMBL/GenBank/DDBJ databases">
        <authorList>
            <person name="Castelo-Branco R."/>
            <person name="Eusebio N."/>
            <person name="Adriana R."/>
            <person name="Vieira A."/>
            <person name="Brugerolle De Fraissinette N."/>
            <person name="Rezende De Castro R."/>
            <person name="Schneider M.P."/>
            <person name="Vasconcelos V."/>
            <person name="Leao P.N."/>
        </authorList>
    </citation>
    <scope>NUCLEOTIDE SEQUENCE</scope>
    <source>
        <strain evidence="5">LEGE 07157</strain>
    </source>
</reference>
<dbReference type="PROSITE" id="PS50987">
    <property type="entry name" value="HTH_ARSR_2"/>
    <property type="match status" value="1"/>
</dbReference>
<evidence type="ECO:0000256" key="1">
    <source>
        <dbReference type="ARBA" id="ARBA00023015"/>
    </source>
</evidence>